<evidence type="ECO:0000256" key="1">
    <source>
        <dbReference type="ARBA" id="ARBA00007072"/>
    </source>
</evidence>
<dbReference type="GO" id="GO:0008810">
    <property type="term" value="F:cellulase activity"/>
    <property type="evidence" value="ECO:0007669"/>
    <property type="project" value="InterPro"/>
</dbReference>
<sequence length="768" mass="87812">MMKKLLYLSLCLIMAGAPVWGAGSRIRINQLGYLPEATKKAVFISESNTKTQTFTIHDALTNELCATLQTIQPWGSFDKFNSNYIFDFSSFKQEGAFYIKAGDTYSPTIYINQNIYVNATDKLIEYIHSQRFGDDISGGWWYDASNRNRSAVINATVTYQLLYSYNQHPEVFSDLADFQGKKQPNGIPDIIDEAKWGLDWLSKVNYKSEDPVVNGKLVATFALASDVLKNFFPALSADLATKATEIYHFARQNIHTASLNNLEDILTEENWKDDMQLAATHLYFINYNSEYLQDALDFGAAEPVPQWIFSNCDKPLQFYPYLNWSPFLLMQVENPLIKKNYQHNMHIALLRARLTAQENPFNIGVSLSENSNNKITALHNLCFTYRKQTGDTTFVNMEDALFNWIFGCNPWGISMVTGLPENGLTPQHPHSKIYIESDKIISGALVNGAISNLCLKNTETERQTYDGAFERYQTEWAIYHDHVNDFITNQPNIDATASLLHLLTVRQANGEKKEFFDKNQYDRGGINRFNPDKKQIAIIFTGHQYTDGYKKIRSTLNRHKVKASFFFSGDFLRKAGNAKKVKKLIKDGHYIGPATNHYEQLADWNGISASNMRKTSFLNDLKENYAVLKKLGVNKQQAPFFNPPFELYNDSISKWCKDVGIYLVRSTPGTYSNLDYTFPEMRENYYSTKEIMDKIMQVERSNGLNGYILQFHFGTNPGRKDKLYNSLSTIIGGLRNAGYQFTDLYSATNLISEPKPEQHVQKKNKSKK</sequence>
<protein>
    <recommendedName>
        <fullName evidence="6">NodB homology domain-containing protein</fullName>
    </recommendedName>
</protein>
<evidence type="ECO:0000259" key="6">
    <source>
        <dbReference type="PROSITE" id="PS51677"/>
    </source>
</evidence>
<dbReference type="Gene3D" id="1.50.10.10">
    <property type="match status" value="1"/>
</dbReference>
<dbReference type="SUPFAM" id="SSF81296">
    <property type="entry name" value="E set domains"/>
    <property type="match status" value="1"/>
</dbReference>
<dbReference type="InterPro" id="IPR014756">
    <property type="entry name" value="Ig_E-set"/>
</dbReference>
<dbReference type="PANTHER" id="PTHR10587">
    <property type="entry name" value="GLYCOSYL TRANSFERASE-RELATED"/>
    <property type="match status" value="1"/>
</dbReference>
<dbReference type="Pfam" id="PF02927">
    <property type="entry name" value="CelD_N"/>
    <property type="match status" value="1"/>
</dbReference>
<dbReference type="InterPro" id="IPR013783">
    <property type="entry name" value="Ig-like_fold"/>
</dbReference>
<accession>A0A644VWE4</accession>
<comment type="caution">
    <text evidence="7">The sequence shown here is derived from an EMBL/GenBank/DDBJ whole genome shotgun (WGS) entry which is preliminary data.</text>
</comment>
<reference evidence="7" key="1">
    <citation type="submission" date="2019-08" db="EMBL/GenBank/DDBJ databases">
        <authorList>
            <person name="Kucharzyk K."/>
            <person name="Murdoch R.W."/>
            <person name="Higgins S."/>
            <person name="Loffler F."/>
        </authorList>
    </citation>
    <scope>NUCLEOTIDE SEQUENCE</scope>
</reference>
<dbReference type="InterPro" id="IPR002509">
    <property type="entry name" value="NODB_dom"/>
</dbReference>
<dbReference type="InterPro" id="IPR004197">
    <property type="entry name" value="Cellulase_Ig-like"/>
</dbReference>
<keyword evidence="4" id="KW-0119">Carbohydrate metabolism</keyword>
<dbReference type="InterPro" id="IPR011330">
    <property type="entry name" value="Glyco_hydro/deAcase_b/a-brl"/>
</dbReference>
<keyword evidence="2" id="KW-0479">Metal-binding</keyword>
<proteinExistence type="inferred from homology"/>
<comment type="similarity">
    <text evidence="1">Belongs to the glycosyl hydrolase 9 (cellulase E) family.</text>
</comment>
<dbReference type="SUPFAM" id="SSF48208">
    <property type="entry name" value="Six-hairpin glycosidases"/>
    <property type="match status" value="1"/>
</dbReference>
<dbReference type="Pfam" id="PF01522">
    <property type="entry name" value="Polysacc_deac_1"/>
    <property type="match status" value="1"/>
</dbReference>
<evidence type="ECO:0000256" key="5">
    <source>
        <dbReference type="ARBA" id="ARBA00023326"/>
    </source>
</evidence>
<dbReference type="SUPFAM" id="SSF88713">
    <property type="entry name" value="Glycoside hydrolase/deacetylase"/>
    <property type="match status" value="1"/>
</dbReference>
<gene>
    <name evidence="7" type="ORF">SDC9_40818</name>
</gene>
<dbReference type="PANTHER" id="PTHR10587:SF133">
    <property type="entry name" value="CHITIN DEACETYLASE 1-RELATED"/>
    <property type="match status" value="1"/>
</dbReference>
<feature type="domain" description="NodB homology" evidence="6">
    <location>
        <begin position="534"/>
        <end position="742"/>
    </location>
</feature>
<dbReference type="InterPro" id="IPR012341">
    <property type="entry name" value="6hp_glycosidase-like_sf"/>
</dbReference>
<dbReference type="Gene3D" id="3.20.20.370">
    <property type="entry name" value="Glycoside hydrolase/deacetylase"/>
    <property type="match status" value="1"/>
</dbReference>
<keyword evidence="3" id="KW-0378">Hydrolase</keyword>
<dbReference type="InterPro" id="IPR050248">
    <property type="entry name" value="Polysacc_deacetylase_ArnD"/>
</dbReference>
<evidence type="ECO:0000256" key="4">
    <source>
        <dbReference type="ARBA" id="ARBA00023277"/>
    </source>
</evidence>
<keyword evidence="5" id="KW-0624">Polysaccharide degradation</keyword>
<dbReference type="GO" id="GO:0016810">
    <property type="term" value="F:hydrolase activity, acting on carbon-nitrogen (but not peptide) bonds"/>
    <property type="evidence" value="ECO:0007669"/>
    <property type="project" value="InterPro"/>
</dbReference>
<dbReference type="InterPro" id="IPR008928">
    <property type="entry name" value="6-hairpin_glycosidase_sf"/>
</dbReference>
<evidence type="ECO:0000256" key="2">
    <source>
        <dbReference type="ARBA" id="ARBA00022723"/>
    </source>
</evidence>
<dbReference type="GO" id="GO:0046872">
    <property type="term" value="F:metal ion binding"/>
    <property type="evidence" value="ECO:0007669"/>
    <property type="project" value="UniProtKB-KW"/>
</dbReference>
<organism evidence="7">
    <name type="scientific">bioreactor metagenome</name>
    <dbReference type="NCBI Taxonomy" id="1076179"/>
    <lineage>
        <taxon>unclassified sequences</taxon>
        <taxon>metagenomes</taxon>
        <taxon>ecological metagenomes</taxon>
    </lineage>
</organism>
<dbReference type="Gene3D" id="2.60.40.10">
    <property type="entry name" value="Immunoglobulins"/>
    <property type="match status" value="1"/>
</dbReference>
<evidence type="ECO:0000313" key="7">
    <source>
        <dbReference type="EMBL" id="MPL94663.1"/>
    </source>
</evidence>
<name>A0A644VWE4_9ZZZZ</name>
<dbReference type="AlphaFoldDB" id="A0A644VWE4"/>
<dbReference type="CDD" id="cd02850">
    <property type="entry name" value="E_set_Cellulase_N"/>
    <property type="match status" value="1"/>
</dbReference>
<dbReference type="GO" id="GO:0016020">
    <property type="term" value="C:membrane"/>
    <property type="evidence" value="ECO:0007669"/>
    <property type="project" value="TreeGrafter"/>
</dbReference>
<dbReference type="PROSITE" id="PS51677">
    <property type="entry name" value="NODB"/>
    <property type="match status" value="1"/>
</dbReference>
<dbReference type="Pfam" id="PF00759">
    <property type="entry name" value="Glyco_hydro_9"/>
    <property type="match status" value="2"/>
</dbReference>
<dbReference type="InterPro" id="IPR001701">
    <property type="entry name" value="Glyco_hydro_9"/>
</dbReference>
<evidence type="ECO:0000256" key="3">
    <source>
        <dbReference type="ARBA" id="ARBA00022801"/>
    </source>
</evidence>
<dbReference type="EMBL" id="VSSQ01000437">
    <property type="protein sequence ID" value="MPL94663.1"/>
    <property type="molecule type" value="Genomic_DNA"/>
</dbReference>
<dbReference type="GO" id="GO:0000272">
    <property type="term" value="P:polysaccharide catabolic process"/>
    <property type="evidence" value="ECO:0007669"/>
    <property type="project" value="UniProtKB-KW"/>
</dbReference>